<dbReference type="Proteomes" id="UP000214603">
    <property type="component" value="Unassembled WGS sequence"/>
</dbReference>
<dbReference type="InterPro" id="IPR035906">
    <property type="entry name" value="MetI-like_sf"/>
</dbReference>
<keyword evidence="2 7" id="KW-0813">Transport</keyword>
<evidence type="ECO:0000256" key="7">
    <source>
        <dbReference type="RuleBase" id="RU363032"/>
    </source>
</evidence>
<evidence type="ECO:0000313" key="10">
    <source>
        <dbReference type="Proteomes" id="UP000214603"/>
    </source>
</evidence>
<comment type="caution">
    <text evidence="9">The sequence shown here is derived from an EMBL/GenBank/DDBJ whole genome shotgun (WGS) entry which is preliminary data.</text>
</comment>
<dbReference type="InterPro" id="IPR053385">
    <property type="entry name" value="ABC_transport_permease"/>
</dbReference>
<keyword evidence="5 7" id="KW-1133">Transmembrane helix</keyword>
<dbReference type="CDD" id="cd06261">
    <property type="entry name" value="TM_PBP2"/>
    <property type="match status" value="1"/>
</dbReference>
<feature type="transmembrane region" description="Helical" evidence="7">
    <location>
        <begin position="68"/>
        <end position="94"/>
    </location>
</feature>
<evidence type="ECO:0000259" key="8">
    <source>
        <dbReference type="PROSITE" id="PS50928"/>
    </source>
</evidence>
<comment type="similarity">
    <text evidence="7">Belongs to the binding-protein-dependent transport system permease family.</text>
</comment>
<keyword evidence="3" id="KW-1003">Cell membrane</keyword>
<dbReference type="Gene3D" id="1.10.3720.10">
    <property type="entry name" value="MetI-like"/>
    <property type="match status" value="1"/>
</dbReference>
<evidence type="ECO:0000256" key="2">
    <source>
        <dbReference type="ARBA" id="ARBA00022448"/>
    </source>
</evidence>
<dbReference type="InterPro" id="IPR025966">
    <property type="entry name" value="OppC_N"/>
</dbReference>
<dbReference type="SUPFAM" id="SSF161098">
    <property type="entry name" value="MetI-like"/>
    <property type="match status" value="1"/>
</dbReference>
<feature type="transmembrane region" description="Helical" evidence="7">
    <location>
        <begin position="114"/>
        <end position="138"/>
    </location>
</feature>
<feature type="domain" description="ABC transmembrane type-1" evidence="8">
    <location>
        <begin position="66"/>
        <end position="255"/>
    </location>
</feature>
<accession>A0A225N1C6</accession>
<dbReference type="AlphaFoldDB" id="A0A225N1C6"/>
<evidence type="ECO:0000256" key="6">
    <source>
        <dbReference type="ARBA" id="ARBA00023136"/>
    </source>
</evidence>
<feature type="transmembrane region" description="Helical" evidence="7">
    <location>
        <begin position="232"/>
        <end position="258"/>
    </location>
</feature>
<evidence type="ECO:0000256" key="1">
    <source>
        <dbReference type="ARBA" id="ARBA00004651"/>
    </source>
</evidence>
<evidence type="ECO:0000256" key="4">
    <source>
        <dbReference type="ARBA" id="ARBA00022692"/>
    </source>
</evidence>
<comment type="subcellular location">
    <subcellularLocation>
        <location evidence="1 7">Cell membrane</location>
        <topology evidence="1 7">Multi-pass membrane protein</topology>
    </subcellularLocation>
</comment>
<organism evidence="9 10">
    <name type="scientific">Candidimonas nitroreducens</name>
    <dbReference type="NCBI Taxonomy" id="683354"/>
    <lineage>
        <taxon>Bacteria</taxon>
        <taxon>Pseudomonadati</taxon>
        <taxon>Pseudomonadota</taxon>
        <taxon>Betaproteobacteria</taxon>
        <taxon>Burkholderiales</taxon>
        <taxon>Alcaligenaceae</taxon>
        <taxon>Candidimonas</taxon>
    </lineage>
</organism>
<sequence length="266" mass="28521">MVGVAIVLAVIVAAVAAPYLSPADPLAQNLSHRLLPPFWEKLGSTAHFLGTDQLGRDVLARLLYGARITLLVGFVCTFIAGTVGTMLGIIAAYIGGRVDALIMRLADIQLSLPFIILAIALVAALGPSLFNIIIVLGLTSWVRFARVVRAETLVVRELNYIEAAHALGAGAWRIVRHHILPNVASPIIVVATLEIPRLILMEASLSFLGLGVQPPTPSWGSMVSEGRSYLDVAWWLTTVPGLAITVVVLSVNLVGDWLRDSLDVRM</sequence>
<dbReference type="InterPro" id="IPR000515">
    <property type="entry name" value="MetI-like"/>
</dbReference>
<dbReference type="PROSITE" id="PS50928">
    <property type="entry name" value="ABC_TM1"/>
    <property type="match status" value="1"/>
</dbReference>
<dbReference type="GO" id="GO:0005886">
    <property type="term" value="C:plasma membrane"/>
    <property type="evidence" value="ECO:0007669"/>
    <property type="project" value="UniProtKB-SubCell"/>
</dbReference>
<dbReference type="GO" id="GO:0055085">
    <property type="term" value="P:transmembrane transport"/>
    <property type="evidence" value="ECO:0007669"/>
    <property type="project" value="InterPro"/>
</dbReference>
<feature type="transmembrane region" description="Helical" evidence="7">
    <location>
        <begin position="187"/>
        <end position="212"/>
    </location>
</feature>
<evidence type="ECO:0000256" key="3">
    <source>
        <dbReference type="ARBA" id="ARBA00022475"/>
    </source>
</evidence>
<proteinExistence type="inferred from homology"/>
<evidence type="ECO:0000313" key="9">
    <source>
        <dbReference type="EMBL" id="OWT65890.1"/>
    </source>
</evidence>
<dbReference type="PANTHER" id="PTHR43386:SF25">
    <property type="entry name" value="PEPTIDE ABC TRANSPORTER PERMEASE PROTEIN"/>
    <property type="match status" value="1"/>
</dbReference>
<keyword evidence="10" id="KW-1185">Reference proteome</keyword>
<evidence type="ECO:0000256" key="5">
    <source>
        <dbReference type="ARBA" id="ARBA00022989"/>
    </source>
</evidence>
<dbReference type="NCBIfam" id="NF045474">
    <property type="entry name" value="Opp2C"/>
    <property type="match status" value="1"/>
</dbReference>
<dbReference type="PANTHER" id="PTHR43386">
    <property type="entry name" value="OLIGOPEPTIDE TRANSPORT SYSTEM PERMEASE PROTEIN APPC"/>
    <property type="match status" value="1"/>
</dbReference>
<dbReference type="Pfam" id="PF12911">
    <property type="entry name" value="OppC_N"/>
    <property type="match status" value="1"/>
</dbReference>
<keyword evidence="6 7" id="KW-0472">Membrane</keyword>
<dbReference type="EMBL" id="NJIH01000002">
    <property type="protein sequence ID" value="OWT65890.1"/>
    <property type="molecule type" value="Genomic_DNA"/>
</dbReference>
<gene>
    <name evidence="9" type="ORF">CEY11_03415</name>
</gene>
<protein>
    <submittedName>
        <fullName evidence="9">Peptide ABC transporter permease</fullName>
    </submittedName>
</protein>
<keyword evidence="4 7" id="KW-0812">Transmembrane</keyword>
<name>A0A225N1C6_9BURK</name>
<dbReference type="OrthoDB" id="9783218at2"/>
<dbReference type="Pfam" id="PF00528">
    <property type="entry name" value="BPD_transp_1"/>
    <property type="match status" value="1"/>
</dbReference>
<dbReference type="InterPro" id="IPR050366">
    <property type="entry name" value="BP-dependent_transpt_permease"/>
</dbReference>
<reference evidence="10" key="1">
    <citation type="submission" date="2017-06" db="EMBL/GenBank/DDBJ databases">
        <title>Herbaspirillum phytohormonus sp. nov., isolated from the root nodule of Robinia pseudoacacia in lead-zinc mine.</title>
        <authorList>
            <person name="Fan M."/>
            <person name="Lin Y."/>
        </authorList>
    </citation>
    <scope>NUCLEOTIDE SEQUENCE [LARGE SCALE GENOMIC DNA]</scope>
    <source>
        <strain evidence="10">SC-089</strain>
    </source>
</reference>